<proteinExistence type="inferred from homology"/>
<dbReference type="AlphaFoldDB" id="A0A328PEU3"/>
<dbReference type="NCBIfam" id="NF011470">
    <property type="entry name" value="PRK14887.1"/>
    <property type="match status" value="1"/>
</dbReference>
<reference evidence="2 3" key="1">
    <citation type="submission" date="2018-06" db="EMBL/GenBank/DDBJ databases">
        <title>Draft genome sequence of hyperthermophilic methanogen Methanothermobacter tenebrarum sp. MCM-B 1447.</title>
        <authorList>
            <person name="Pore S.D."/>
            <person name="Dagar S."/>
            <person name="Dhakephalkar P.K."/>
        </authorList>
    </citation>
    <scope>NUCLEOTIDE SEQUENCE [LARGE SCALE GENOMIC DNA]</scope>
    <source>
        <strain evidence="2 3">MCM B 1447</strain>
    </source>
</reference>
<evidence type="ECO:0008006" key="4">
    <source>
        <dbReference type="Google" id="ProtNLM"/>
    </source>
</evidence>
<comment type="similarity">
    <text evidence="1">Belongs to the CTAG/PCC1 family.</text>
</comment>
<gene>
    <name evidence="2" type="ORF">DPC56_01440</name>
</gene>
<keyword evidence="3" id="KW-1185">Reference proteome</keyword>
<sequence length="97" mass="11262">MMKPQRIQGEFQIQLEEAAHIIWKAIKPEIENSPSTRSKMKIKLEDDTIILKIESKDSTAFRAAMNSTLRWIKLAYDIIKLEKGDNLWNSQKTSNTN</sequence>
<dbReference type="EMBL" id="QLOE01000001">
    <property type="protein sequence ID" value="RAO79963.1"/>
    <property type="molecule type" value="Genomic_DNA"/>
</dbReference>
<dbReference type="Proteomes" id="UP000249782">
    <property type="component" value="Unassembled WGS sequence"/>
</dbReference>
<protein>
    <recommendedName>
        <fullName evidence="4">KEOPS complex Pcc1-like subunit</fullName>
    </recommendedName>
</protein>
<organism evidence="2 3">
    <name type="scientific">Methanothermobacter tenebrarum</name>
    <dbReference type="NCBI Taxonomy" id="680118"/>
    <lineage>
        <taxon>Archaea</taxon>
        <taxon>Methanobacteriati</taxon>
        <taxon>Methanobacteriota</taxon>
        <taxon>Methanomada group</taxon>
        <taxon>Methanobacteria</taxon>
        <taxon>Methanobacteriales</taxon>
        <taxon>Methanobacteriaceae</taxon>
        <taxon>Methanothermobacter</taxon>
    </lineage>
</organism>
<dbReference type="Pfam" id="PF09341">
    <property type="entry name" value="Pcc1"/>
    <property type="match status" value="1"/>
</dbReference>
<accession>A0A328PEU3</accession>
<evidence type="ECO:0000256" key="1">
    <source>
        <dbReference type="ARBA" id="ARBA00007073"/>
    </source>
</evidence>
<dbReference type="InterPro" id="IPR015419">
    <property type="entry name" value="CTAG/Pcc1"/>
</dbReference>
<name>A0A328PEU3_9EURY</name>
<evidence type="ECO:0000313" key="2">
    <source>
        <dbReference type="EMBL" id="RAO79963.1"/>
    </source>
</evidence>
<comment type="caution">
    <text evidence="2">The sequence shown here is derived from an EMBL/GenBank/DDBJ whole genome shotgun (WGS) entry which is preliminary data.</text>
</comment>
<dbReference type="Gene3D" id="3.30.310.50">
    <property type="entry name" value="Alpha-D-phosphohexomutase, C-terminal domain"/>
    <property type="match status" value="1"/>
</dbReference>
<evidence type="ECO:0000313" key="3">
    <source>
        <dbReference type="Proteomes" id="UP000249782"/>
    </source>
</evidence>